<dbReference type="InterPro" id="IPR013325">
    <property type="entry name" value="RNA_pol_sigma_r2"/>
</dbReference>
<evidence type="ECO:0000256" key="2">
    <source>
        <dbReference type="ARBA" id="ARBA00023015"/>
    </source>
</evidence>
<dbReference type="InterPro" id="IPR007627">
    <property type="entry name" value="RNA_pol_sigma70_r2"/>
</dbReference>
<sequence length="199" mass="23160">MIEADFALWLAREILPHETALRRWLRKRVPEDLTMDDVVQETYARLATISAPSAIANPRAYFFQTARSVILMHLRRSLIVSMESLIDYRESQIPDSSPPADEQVLWRQQLRYFLNHIEQMPDKARQAFELRVWGNLSFAEIGQRIGMTENAVQKNVARNLRILSCRMAEGGFLPCEASKHEEQQNMLTGPGRDRHRKRN</sequence>
<dbReference type="NCBIfam" id="TIGR02937">
    <property type="entry name" value="sigma70-ECF"/>
    <property type="match status" value="1"/>
</dbReference>
<evidence type="ECO:0000313" key="9">
    <source>
        <dbReference type="Proteomes" id="UP000013201"/>
    </source>
</evidence>
<dbReference type="EMBL" id="CAVK010000107">
    <property type="protein sequence ID" value="CCW17841.1"/>
    <property type="molecule type" value="Genomic_DNA"/>
</dbReference>
<comment type="similarity">
    <text evidence="1">Belongs to the sigma-70 factor family. ECF subfamily.</text>
</comment>
<dbReference type="AlphaFoldDB" id="N1MLK4"/>
<comment type="caution">
    <text evidence="8">The sequence shown here is derived from an EMBL/GenBank/DDBJ whole genome shotgun (WGS) entry which is preliminary data.</text>
</comment>
<evidence type="ECO:0000256" key="4">
    <source>
        <dbReference type="ARBA" id="ARBA00023163"/>
    </source>
</evidence>
<keyword evidence="3" id="KW-0731">Sigma factor</keyword>
<feature type="domain" description="RNA polymerase sigma factor 70 region 4 type 2" evidence="7">
    <location>
        <begin position="114"/>
        <end position="158"/>
    </location>
</feature>
<evidence type="ECO:0000256" key="5">
    <source>
        <dbReference type="SAM" id="MobiDB-lite"/>
    </source>
</evidence>
<feature type="domain" description="RNA polymerase sigma-70 region 2" evidence="6">
    <location>
        <begin position="17"/>
        <end position="76"/>
    </location>
</feature>
<proteinExistence type="inferred from homology"/>
<protein>
    <submittedName>
        <fullName evidence="8">FIG006045: Sigma factor, ECF subfamily</fullName>
    </submittedName>
</protein>
<evidence type="ECO:0000256" key="3">
    <source>
        <dbReference type="ARBA" id="ARBA00023082"/>
    </source>
</evidence>
<name>N1MLK4_9SPHN</name>
<keyword evidence="9" id="KW-1185">Reference proteome</keyword>
<dbReference type="Pfam" id="PF04542">
    <property type="entry name" value="Sigma70_r2"/>
    <property type="match status" value="1"/>
</dbReference>
<dbReference type="OrthoDB" id="7268940at2"/>
<organism evidence="8 9">
    <name type="scientific">Sphingobium indicum BiD32</name>
    <dbReference type="NCBI Taxonomy" id="1301087"/>
    <lineage>
        <taxon>Bacteria</taxon>
        <taxon>Pseudomonadati</taxon>
        <taxon>Pseudomonadota</taxon>
        <taxon>Alphaproteobacteria</taxon>
        <taxon>Sphingomonadales</taxon>
        <taxon>Sphingomonadaceae</taxon>
        <taxon>Sphingobium</taxon>
    </lineage>
</organism>
<dbReference type="RefSeq" id="WP_006956415.1">
    <property type="nucleotide sequence ID" value="NZ_CAVK010000107.1"/>
</dbReference>
<dbReference type="PANTHER" id="PTHR43133:SF63">
    <property type="entry name" value="RNA POLYMERASE SIGMA FACTOR FECI-RELATED"/>
    <property type="match status" value="1"/>
</dbReference>
<dbReference type="InterPro" id="IPR013249">
    <property type="entry name" value="RNA_pol_sigma70_r4_t2"/>
</dbReference>
<reference evidence="8 9" key="1">
    <citation type="submission" date="2013-03" db="EMBL/GenBank/DDBJ databases">
        <authorList>
            <person name="Le V."/>
        </authorList>
    </citation>
    <scope>NUCLEOTIDE SEQUENCE [LARGE SCALE GENOMIC DNA]</scope>
    <source>
        <strain evidence="8 9">BiD32</strain>
    </source>
</reference>
<dbReference type="GO" id="GO:0003677">
    <property type="term" value="F:DNA binding"/>
    <property type="evidence" value="ECO:0007669"/>
    <property type="project" value="InterPro"/>
</dbReference>
<evidence type="ECO:0000313" key="8">
    <source>
        <dbReference type="EMBL" id="CCW17841.1"/>
    </source>
</evidence>
<gene>
    <name evidence="8" type="ORF">EBBID32_21900</name>
</gene>
<evidence type="ECO:0000259" key="7">
    <source>
        <dbReference type="Pfam" id="PF08281"/>
    </source>
</evidence>
<dbReference type="SUPFAM" id="SSF88659">
    <property type="entry name" value="Sigma3 and sigma4 domains of RNA polymerase sigma factors"/>
    <property type="match status" value="1"/>
</dbReference>
<dbReference type="InterPro" id="IPR039425">
    <property type="entry name" value="RNA_pol_sigma-70-like"/>
</dbReference>
<dbReference type="GO" id="GO:0016987">
    <property type="term" value="F:sigma factor activity"/>
    <property type="evidence" value="ECO:0007669"/>
    <property type="project" value="UniProtKB-KW"/>
</dbReference>
<reference evidence="9" key="2">
    <citation type="submission" date="2013-04" db="EMBL/GenBank/DDBJ databases">
        <title>Bisphenol A degrading Sphingobium sp. strain BiD32.</title>
        <authorList>
            <person name="Nielsen J.L."/>
            <person name="Zhou N.A."/>
            <person name="Kjeldal H."/>
        </authorList>
    </citation>
    <scope>NUCLEOTIDE SEQUENCE [LARGE SCALE GENOMIC DNA]</scope>
    <source>
        <strain evidence="9">BiD32</strain>
    </source>
</reference>
<dbReference type="GO" id="GO:0006352">
    <property type="term" value="P:DNA-templated transcription initiation"/>
    <property type="evidence" value="ECO:0007669"/>
    <property type="project" value="InterPro"/>
</dbReference>
<dbReference type="Gene3D" id="1.10.1740.10">
    <property type="match status" value="1"/>
</dbReference>
<accession>N1MLK4</accession>
<feature type="region of interest" description="Disordered" evidence="5">
    <location>
        <begin position="179"/>
        <end position="199"/>
    </location>
</feature>
<evidence type="ECO:0000256" key="1">
    <source>
        <dbReference type="ARBA" id="ARBA00010641"/>
    </source>
</evidence>
<dbReference type="InterPro" id="IPR014284">
    <property type="entry name" value="RNA_pol_sigma-70_dom"/>
</dbReference>
<evidence type="ECO:0000259" key="6">
    <source>
        <dbReference type="Pfam" id="PF04542"/>
    </source>
</evidence>
<dbReference type="Gene3D" id="1.10.10.10">
    <property type="entry name" value="Winged helix-like DNA-binding domain superfamily/Winged helix DNA-binding domain"/>
    <property type="match status" value="1"/>
</dbReference>
<dbReference type="InterPro" id="IPR036388">
    <property type="entry name" value="WH-like_DNA-bd_sf"/>
</dbReference>
<keyword evidence="2" id="KW-0805">Transcription regulation</keyword>
<dbReference type="Proteomes" id="UP000013201">
    <property type="component" value="Unassembled WGS sequence"/>
</dbReference>
<dbReference type="Pfam" id="PF08281">
    <property type="entry name" value="Sigma70_r4_2"/>
    <property type="match status" value="1"/>
</dbReference>
<dbReference type="PANTHER" id="PTHR43133">
    <property type="entry name" value="RNA POLYMERASE ECF-TYPE SIGMA FACTO"/>
    <property type="match status" value="1"/>
</dbReference>
<dbReference type="InterPro" id="IPR013324">
    <property type="entry name" value="RNA_pol_sigma_r3/r4-like"/>
</dbReference>
<keyword evidence="4" id="KW-0804">Transcription</keyword>
<dbReference type="SUPFAM" id="SSF88946">
    <property type="entry name" value="Sigma2 domain of RNA polymerase sigma factors"/>
    <property type="match status" value="1"/>
</dbReference>